<evidence type="ECO:0000256" key="1">
    <source>
        <dbReference type="ARBA" id="ARBA00004141"/>
    </source>
</evidence>
<feature type="transmembrane region" description="Helical" evidence="7">
    <location>
        <begin position="735"/>
        <end position="754"/>
    </location>
</feature>
<comment type="caution">
    <text evidence="9">The sequence shown here is derived from an EMBL/GenBank/DDBJ whole genome shotgun (WGS) entry which is preliminary data.</text>
</comment>
<feature type="transmembrane region" description="Helical" evidence="7">
    <location>
        <begin position="161"/>
        <end position="181"/>
    </location>
</feature>
<dbReference type="PANTHER" id="PTHR48022:SF11">
    <property type="entry name" value="MONOSACCHARIDE TRANSPORTER (HXT8), PUTATIVE (AFU_ORTHOLOGUE AFUA_2G08120)-RELATED"/>
    <property type="match status" value="1"/>
</dbReference>
<feature type="compositionally biased region" description="Polar residues" evidence="6">
    <location>
        <begin position="1"/>
        <end position="12"/>
    </location>
</feature>
<organism evidence="9 10">
    <name type="scientific">Friedmanniomyces endolithicus</name>
    <dbReference type="NCBI Taxonomy" id="329885"/>
    <lineage>
        <taxon>Eukaryota</taxon>
        <taxon>Fungi</taxon>
        <taxon>Dikarya</taxon>
        <taxon>Ascomycota</taxon>
        <taxon>Pezizomycotina</taxon>
        <taxon>Dothideomycetes</taxon>
        <taxon>Dothideomycetidae</taxon>
        <taxon>Mycosphaerellales</taxon>
        <taxon>Teratosphaeriaceae</taxon>
        <taxon>Friedmanniomyces</taxon>
    </lineage>
</organism>
<keyword evidence="3 7" id="KW-0812">Transmembrane</keyword>
<feature type="transmembrane region" description="Helical" evidence="7">
    <location>
        <begin position="225"/>
        <end position="247"/>
    </location>
</feature>
<feature type="transmembrane region" description="Helical" evidence="7">
    <location>
        <begin position="699"/>
        <end position="720"/>
    </location>
</feature>
<accession>A0A4U0UKP9</accession>
<feature type="domain" description="Major facilitator superfamily (MFS) profile" evidence="8">
    <location>
        <begin position="455"/>
        <end position="1003"/>
    </location>
</feature>
<dbReference type="InterPro" id="IPR036259">
    <property type="entry name" value="MFS_trans_sf"/>
</dbReference>
<dbReference type="InterPro" id="IPR011701">
    <property type="entry name" value="MFS"/>
</dbReference>
<feature type="transmembrane region" description="Helical" evidence="7">
    <location>
        <begin position="193"/>
        <end position="213"/>
    </location>
</feature>
<dbReference type="Pfam" id="PF00083">
    <property type="entry name" value="Sugar_tr"/>
    <property type="match status" value="1"/>
</dbReference>
<sequence>MTQTSSTPSSLQDVEKPAIETESTILPIVAQSPTSDIEKAASITEPKGPPPGGFDPSQFPDGGPQAWLCVLGCFCILFCSFGWINSIGVFQEYYQTHQLRAYSASTVSWISSLEVFFMFAGGPVIGKLYDNYGPRRLLLGGTLLHVFGLMMASLASEYYQFILAQGICSPIGASMIFYPAMSTIPTWFFRKRGAAFGIVAAGSSLGGVIFPIMVQRLIVEVGFGWAMRTGAFLILALMVVAILTVESRFPPSKKPWSIKDFVVPLKELTYDLVCLGSFLFFMGIFLPINYIILEAEHYGMDPSLAQYLVPILNAASLFGRTVPGFLADKIGRYNMMMIMCFFTSILVLAMWIPSTTSAPIIVFAALYGFGSGAFVSLTPSLIAQISDVRQIGVRSGTLFAIISVASLVGNPIGGALLTKWNGEYTGLQVFAGVLTFSGSKLNGDVEVLISGEGPAIFRSSDGDAIVCADESLLGVSTASWITYMDKPSKALTGAVVAVYIAGEAGGALTQTVLGDKLGRIRFMQMMCIIVTIGTTVQTAAINMNMFLAGRVLAGFAVGGLVGTVPIYLSEISAPHQRGLIGGISGCGISFGTMVSNWVGMACGYASYGAVQWRLPLAIQIPWGIILFIGLSTFMPDSPRQLIRKGHVGRARVEFIKIRRDLHSTEAQEEFALMHAQIEYEMEREIKSYKDIFRLFRRRAMVSIAVQTMTSLTGVNVIQYYQTILYKSLGISSEMILVLAGIYGTFAFLSNALTTRFLTDQWGRRKMILTGLSGIVLIEIYAAVMQLKFQNSDNKVGKGFAVLGIYLFVITYYCYYSETRHKSLEEIAAAFGDKVVTLTEIEIAQEQMVFEEKAAMGHVEDRRTEAHHQVAHHRSDPADYPSLRPNEGKDQRSGNLGTDDLAVLPAPTAEWYVEFPRAFQRLVEALDCGRRLDKLQMFFHACYARPIEHPSLAGEQLRALEVLTGFEVRGRVGVSTLSLSREAQKALEDLGKRMKSTSQGLEWQ</sequence>
<feature type="transmembrane region" description="Helical" evidence="7">
    <location>
        <begin position="358"/>
        <end position="377"/>
    </location>
</feature>
<dbReference type="Pfam" id="PF07690">
    <property type="entry name" value="MFS_1"/>
    <property type="match status" value="2"/>
</dbReference>
<feature type="transmembrane region" description="Helical" evidence="7">
    <location>
        <begin position="268"/>
        <end position="292"/>
    </location>
</feature>
<feature type="transmembrane region" description="Helical" evidence="7">
    <location>
        <begin position="547"/>
        <end position="568"/>
    </location>
</feature>
<name>A0A4U0UKP9_9PEZI</name>
<feature type="transmembrane region" description="Helical" evidence="7">
    <location>
        <begin position="398"/>
        <end position="417"/>
    </location>
</feature>
<evidence type="ECO:0000256" key="6">
    <source>
        <dbReference type="SAM" id="MobiDB-lite"/>
    </source>
</evidence>
<dbReference type="InterPro" id="IPR020846">
    <property type="entry name" value="MFS_dom"/>
</dbReference>
<dbReference type="SUPFAM" id="SSF103473">
    <property type="entry name" value="MFS general substrate transporter"/>
    <property type="match status" value="2"/>
</dbReference>
<dbReference type="InterPro" id="IPR050360">
    <property type="entry name" value="MFS_Sugar_Transporters"/>
</dbReference>
<dbReference type="GO" id="GO:0016020">
    <property type="term" value="C:membrane"/>
    <property type="evidence" value="ECO:0007669"/>
    <property type="project" value="UniProtKB-SubCell"/>
</dbReference>
<dbReference type="Proteomes" id="UP000310066">
    <property type="component" value="Unassembled WGS sequence"/>
</dbReference>
<evidence type="ECO:0000256" key="5">
    <source>
        <dbReference type="ARBA" id="ARBA00023136"/>
    </source>
</evidence>
<evidence type="ECO:0000256" key="2">
    <source>
        <dbReference type="ARBA" id="ARBA00010992"/>
    </source>
</evidence>
<dbReference type="PANTHER" id="PTHR48022">
    <property type="entry name" value="PLASTIDIC GLUCOSE TRANSPORTER 4"/>
    <property type="match status" value="1"/>
</dbReference>
<dbReference type="PROSITE" id="PS50850">
    <property type="entry name" value="MFS"/>
    <property type="match status" value="2"/>
</dbReference>
<feature type="transmembrane region" description="Helical" evidence="7">
    <location>
        <begin position="795"/>
        <end position="814"/>
    </location>
</feature>
<evidence type="ECO:0000259" key="8">
    <source>
        <dbReference type="PROSITE" id="PS50850"/>
    </source>
</evidence>
<feature type="transmembrane region" description="Helical" evidence="7">
    <location>
        <begin position="520"/>
        <end position="541"/>
    </location>
</feature>
<evidence type="ECO:0000256" key="3">
    <source>
        <dbReference type="ARBA" id="ARBA00022692"/>
    </source>
</evidence>
<feature type="domain" description="Major facilitator superfamily (MFS) profile" evidence="8">
    <location>
        <begin position="65"/>
        <end position="455"/>
    </location>
</feature>
<reference evidence="9 10" key="1">
    <citation type="submission" date="2017-03" db="EMBL/GenBank/DDBJ databases">
        <title>Genomes of endolithic fungi from Antarctica.</title>
        <authorList>
            <person name="Coleine C."/>
            <person name="Masonjones S."/>
            <person name="Stajich J.E."/>
        </authorList>
    </citation>
    <scope>NUCLEOTIDE SEQUENCE [LARGE SCALE GENOMIC DNA]</scope>
    <source>
        <strain evidence="9 10">CCFEE 5311</strain>
    </source>
</reference>
<dbReference type="Gene3D" id="1.20.1250.20">
    <property type="entry name" value="MFS general substrate transporter like domains"/>
    <property type="match status" value="3"/>
</dbReference>
<feature type="transmembrane region" description="Helical" evidence="7">
    <location>
        <begin position="66"/>
        <end position="84"/>
    </location>
</feature>
<evidence type="ECO:0000256" key="4">
    <source>
        <dbReference type="ARBA" id="ARBA00022989"/>
    </source>
</evidence>
<proteinExistence type="inferred from homology"/>
<dbReference type="OrthoDB" id="5667at2759"/>
<feature type="transmembrane region" description="Helical" evidence="7">
    <location>
        <begin position="490"/>
        <end position="508"/>
    </location>
</feature>
<dbReference type="InterPro" id="IPR005829">
    <property type="entry name" value="Sugar_transporter_CS"/>
</dbReference>
<feature type="transmembrane region" description="Helical" evidence="7">
    <location>
        <begin position="612"/>
        <end position="634"/>
    </location>
</feature>
<feature type="transmembrane region" description="Helical" evidence="7">
    <location>
        <begin position="580"/>
        <end position="606"/>
    </location>
</feature>
<feature type="transmembrane region" description="Helical" evidence="7">
    <location>
        <begin position="304"/>
        <end position="326"/>
    </location>
</feature>
<feature type="transmembrane region" description="Helical" evidence="7">
    <location>
        <begin position="333"/>
        <end position="352"/>
    </location>
</feature>
<feature type="region of interest" description="Disordered" evidence="6">
    <location>
        <begin position="1"/>
        <end position="57"/>
    </location>
</feature>
<comment type="similarity">
    <text evidence="2">Belongs to the major facilitator superfamily. Sugar transporter (TC 2.A.1.1) family.</text>
</comment>
<evidence type="ECO:0000313" key="10">
    <source>
        <dbReference type="Proteomes" id="UP000310066"/>
    </source>
</evidence>
<dbReference type="EMBL" id="NAJP01000061">
    <property type="protein sequence ID" value="TKA36303.1"/>
    <property type="molecule type" value="Genomic_DNA"/>
</dbReference>
<comment type="subcellular location">
    <subcellularLocation>
        <location evidence="1">Membrane</location>
        <topology evidence="1">Multi-pass membrane protein</topology>
    </subcellularLocation>
</comment>
<protein>
    <recommendedName>
        <fullName evidence="8">Major facilitator superfamily (MFS) profile domain-containing protein</fullName>
    </recommendedName>
</protein>
<evidence type="ECO:0000256" key="7">
    <source>
        <dbReference type="SAM" id="Phobius"/>
    </source>
</evidence>
<feature type="compositionally biased region" description="Basic and acidic residues" evidence="6">
    <location>
        <begin position="860"/>
        <end position="876"/>
    </location>
</feature>
<dbReference type="PROSITE" id="PS00217">
    <property type="entry name" value="SUGAR_TRANSPORT_2"/>
    <property type="match status" value="1"/>
</dbReference>
<dbReference type="GO" id="GO:0005351">
    <property type="term" value="F:carbohydrate:proton symporter activity"/>
    <property type="evidence" value="ECO:0007669"/>
    <property type="project" value="TreeGrafter"/>
</dbReference>
<feature type="transmembrane region" description="Helical" evidence="7">
    <location>
        <begin position="104"/>
        <end position="125"/>
    </location>
</feature>
<keyword evidence="5 7" id="KW-0472">Membrane</keyword>
<gene>
    <name evidence="9" type="ORF">B0A54_13237</name>
</gene>
<feature type="region of interest" description="Disordered" evidence="6">
    <location>
        <begin position="860"/>
        <end position="898"/>
    </location>
</feature>
<dbReference type="CDD" id="cd17352">
    <property type="entry name" value="MFS_MCT_SLC16"/>
    <property type="match status" value="1"/>
</dbReference>
<dbReference type="InterPro" id="IPR005828">
    <property type="entry name" value="MFS_sugar_transport-like"/>
</dbReference>
<evidence type="ECO:0000313" key="9">
    <source>
        <dbReference type="EMBL" id="TKA36303.1"/>
    </source>
</evidence>
<dbReference type="AlphaFoldDB" id="A0A4U0UKP9"/>
<feature type="transmembrane region" description="Helical" evidence="7">
    <location>
        <begin position="766"/>
        <end position="783"/>
    </location>
</feature>
<keyword evidence="4 7" id="KW-1133">Transmembrane helix</keyword>